<dbReference type="Gene3D" id="3.40.50.300">
    <property type="entry name" value="P-loop containing nucleotide triphosphate hydrolases"/>
    <property type="match status" value="2"/>
</dbReference>
<comment type="catalytic activity">
    <reaction evidence="11">
        <text>ATP + H2O = ADP + phosphate + H(+)</text>
        <dbReference type="Rhea" id="RHEA:13065"/>
        <dbReference type="ChEBI" id="CHEBI:15377"/>
        <dbReference type="ChEBI" id="CHEBI:15378"/>
        <dbReference type="ChEBI" id="CHEBI:30616"/>
        <dbReference type="ChEBI" id="CHEBI:43474"/>
        <dbReference type="ChEBI" id="CHEBI:456216"/>
        <dbReference type="EC" id="3.6.4.13"/>
    </reaction>
</comment>
<evidence type="ECO:0000259" key="16">
    <source>
        <dbReference type="Pfam" id="PF21635"/>
    </source>
</evidence>
<dbReference type="GO" id="GO:0032574">
    <property type="term" value="F:5'-3' RNA helicase activity"/>
    <property type="evidence" value="ECO:0007669"/>
    <property type="project" value="InterPro"/>
</dbReference>
<dbReference type="GeneTree" id="ENSGT00940000156024"/>
<accession>A0A8C3A253</accession>
<evidence type="ECO:0000256" key="1">
    <source>
        <dbReference type="ARBA" id="ARBA00004201"/>
    </source>
</evidence>
<dbReference type="GO" id="GO:0000932">
    <property type="term" value="C:P-body"/>
    <property type="evidence" value="ECO:0007669"/>
    <property type="project" value="UniProtKB-SubCell"/>
</dbReference>
<keyword evidence="8" id="KW-0067">ATP-binding</keyword>
<dbReference type="PANTHER" id="PTHR45418">
    <property type="entry name" value="CANCER/TESTIS ANTIGEN 55"/>
    <property type="match status" value="1"/>
</dbReference>
<dbReference type="FunFam" id="3.40.50.300:FF:000608">
    <property type="entry name" value="Mov10 RISC complex RNA helicase"/>
    <property type="match status" value="1"/>
</dbReference>
<dbReference type="Pfam" id="PF21634">
    <property type="entry name" value="MOV-10_beta-barrel"/>
    <property type="match status" value="1"/>
</dbReference>
<dbReference type="CDD" id="cd18808">
    <property type="entry name" value="SF1_C_Upf1"/>
    <property type="match status" value="1"/>
</dbReference>
<keyword evidence="9" id="KW-0694">RNA-binding</keyword>
<sequence>DKWGIELTSDPAARGGKVHITVDRLRESVVLTFHILNKGTHCIHFTFYTALHKIRCFTLEDERRVDRASPLFLRPGESYDVVVRYTLNHYGYFPATVYFEFCPDLPESVPFCIVREMEAVARTPLAVVTYKPVNTVIVEGVPPQGGNSRDLTHCVVFCGSTGSCMKGLLNSSLEMKTYAQRLHLLLHLEEIQTEVDIRKYDLHNQVLTQDQSNKKLLILRVPGVAENRPSVLRGDCIRVSKSGDKVEPITVYIGYVHRVELDSVKLGFSKRFLQNFISNMKFDVEFTLNRYSLKLEHRAVDLAVKHQLEEVLFPSGAQLENNPEQHAAVQRIVAGSSKPAPHLVFGPPGTGKTMTLVEAMHQVIKADPCARILACAPSNSACDLLCERLMVHTNASQIYRVYASSRDPRSIPKNMLKYCNWNQAQEEFEFPNYSLFISLIVGHFTHVFLDEGGHAVEPECVIPIAGLLSAENGQLVVAGDPKQLGPILRSPFSLQYGLGLSLLERLMKHNTLYQKSTDSGHFDTRFVTKLLRNYRSHAAILKIPNELFYENELQVFADQWERDTYCNWEHLPKKGFPLIFHGVMGKDEREANSPSFFNVSEIEVLVDYLTKLMDTQGKEGLPKLSAKDIGIIAPYRKQVEKIQKALQSVSPLKRWSDLKELKVGSVEEFQGQERKIIMVSTVRSSINYVKMDNDFNIGFLSNEKRFNVALTRARSLLIVVGNPVILNKDPTWEKFISYCVKEKGYTGFDFEDAEGEDDLVSRLATLNVNVDSDGQCSHNLSQWPSLARAAIVIVASQQNRHEMLCLCAFVVDPDEEESALQQHLDPERNNEH</sequence>
<evidence type="ECO:0000256" key="8">
    <source>
        <dbReference type="ARBA" id="ARBA00022840"/>
    </source>
</evidence>
<feature type="domain" description="DNA2/NAM7 helicase helicase" evidence="12">
    <location>
        <begin position="443"/>
        <end position="490"/>
    </location>
</feature>
<evidence type="ECO:0000256" key="2">
    <source>
        <dbReference type="ARBA" id="ARBA00005601"/>
    </source>
</evidence>
<dbReference type="InterPro" id="IPR049077">
    <property type="entry name" value="MOV-10_Ig-like"/>
</dbReference>
<dbReference type="GO" id="GO:0005524">
    <property type="term" value="F:ATP binding"/>
    <property type="evidence" value="ECO:0007669"/>
    <property type="project" value="UniProtKB-KW"/>
</dbReference>
<keyword evidence="18" id="KW-1185">Reference proteome</keyword>
<evidence type="ECO:0000259" key="13">
    <source>
        <dbReference type="Pfam" id="PF13087"/>
    </source>
</evidence>
<keyword evidence="5" id="KW-0547">Nucleotide-binding</keyword>
<proteinExistence type="inferred from homology"/>
<feature type="domain" description="Helicase MOV-10 Ig-like" evidence="14">
    <location>
        <begin position="1"/>
        <end position="120"/>
    </location>
</feature>
<feature type="domain" description="Helicase MOV-10-like beta-barrel" evidence="15">
    <location>
        <begin position="200"/>
        <end position="286"/>
    </location>
</feature>
<evidence type="ECO:0000256" key="4">
    <source>
        <dbReference type="ARBA" id="ARBA00022490"/>
    </source>
</evidence>
<feature type="domain" description="DNA2/NAM7 helicase helicase" evidence="12">
    <location>
        <begin position="322"/>
        <end position="427"/>
    </location>
</feature>
<comment type="similarity">
    <text evidence="2">Belongs to the DNA2/NAM7 helicase family. SDE3 subfamily.</text>
</comment>
<evidence type="ECO:0000313" key="18">
    <source>
        <dbReference type="Proteomes" id="UP000694565"/>
    </source>
</evidence>
<name>A0A8C3A253_CYCLU</name>
<evidence type="ECO:0000259" key="12">
    <source>
        <dbReference type="Pfam" id="PF13086"/>
    </source>
</evidence>
<evidence type="ECO:0000256" key="7">
    <source>
        <dbReference type="ARBA" id="ARBA00022806"/>
    </source>
</evidence>
<protein>
    <recommendedName>
        <fullName evidence="3">RNA helicase</fullName>
        <ecNumber evidence="3">3.6.4.13</ecNumber>
    </recommendedName>
</protein>
<evidence type="ECO:0000259" key="14">
    <source>
        <dbReference type="Pfam" id="PF21633"/>
    </source>
</evidence>
<dbReference type="Pfam" id="PF21635">
    <property type="entry name" value="Mov-10_helical"/>
    <property type="match status" value="1"/>
</dbReference>
<dbReference type="GO" id="GO:0016787">
    <property type="term" value="F:hydrolase activity"/>
    <property type="evidence" value="ECO:0007669"/>
    <property type="project" value="UniProtKB-KW"/>
</dbReference>
<evidence type="ECO:0000256" key="5">
    <source>
        <dbReference type="ARBA" id="ARBA00022741"/>
    </source>
</evidence>
<keyword evidence="7" id="KW-0347">Helicase</keyword>
<dbReference type="Pfam" id="PF13086">
    <property type="entry name" value="AAA_11"/>
    <property type="match status" value="2"/>
</dbReference>
<dbReference type="AlphaFoldDB" id="A0A8C3A253"/>
<dbReference type="InterPro" id="IPR049079">
    <property type="entry name" value="Mov-10_helical"/>
</dbReference>
<dbReference type="PANTHER" id="PTHR45418:SF1">
    <property type="entry name" value="CANCER_TESTIS ANTIGEN 55"/>
    <property type="match status" value="1"/>
</dbReference>
<dbReference type="InterPro" id="IPR047187">
    <property type="entry name" value="SF1_C_Upf1"/>
</dbReference>
<comment type="subcellular location">
    <subcellularLocation>
        <location evidence="1">Cytoplasm</location>
        <location evidence="1">P-body</location>
    </subcellularLocation>
</comment>
<dbReference type="InterPro" id="IPR027417">
    <property type="entry name" value="P-loop_NTPase"/>
</dbReference>
<dbReference type="InterPro" id="IPR041679">
    <property type="entry name" value="DNA2/NAM7-like_C"/>
</dbReference>
<organism evidence="17 18">
    <name type="scientific">Cyclopterus lumpus</name>
    <name type="common">Lumpsucker</name>
    <dbReference type="NCBI Taxonomy" id="8103"/>
    <lineage>
        <taxon>Eukaryota</taxon>
        <taxon>Metazoa</taxon>
        <taxon>Chordata</taxon>
        <taxon>Craniata</taxon>
        <taxon>Vertebrata</taxon>
        <taxon>Euteleostomi</taxon>
        <taxon>Actinopterygii</taxon>
        <taxon>Neopterygii</taxon>
        <taxon>Teleostei</taxon>
        <taxon>Neoteleostei</taxon>
        <taxon>Acanthomorphata</taxon>
        <taxon>Eupercaria</taxon>
        <taxon>Perciformes</taxon>
        <taxon>Cottioidei</taxon>
        <taxon>Cottales</taxon>
        <taxon>Cyclopteridae</taxon>
        <taxon>Cyclopterus</taxon>
    </lineage>
</organism>
<dbReference type="CDD" id="cd18038">
    <property type="entry name" value="DEXXQc_Helz-like"/>
    <property type="match status" value="1"/>
</dbReference>
<dbReference type="InterPro" id="IPR026122">
    <property type="entry name" value="MOV-10/SDE3_DEXXQ/H-box"/>
</dbReference>
<dbReference type="InterPro" id="IPR049080">
    <property type="entry name" value="MOV-10-like_beta-barrel"/>
</dbReference>
<feature type="domain" description="Helicase MOV-10 helical" evidence="16">
    <location>
        <begin position="165"/>
        <end position="199"/>
    </location>
</feature>
<dbReference type="Proteomes" id="UP000694565">
    <property type="component" value="Unplaced"/>
</dbReference>
<dbReference type="Pfam" id="PF13087">
    <property type="entry name" value="AAA_12"/>
    <property type="match status" value="1"/>
</dbReference>
<reference evidence="17" key="1">
    <citation type="submission" date="2025-08" db="UniProtKB">
        <authorList>
            <consortium name="Ensembl"/>
        </authorList>
    </citation>
    <scope>IDENTIFICATION</scope>
</reference>
<dbReference type="SUPFAM" id="SSF52540">
    <property type="entry name" value="P-loop containing nucleoside triphosphate hydrolases"/>
    <property type="match status" value="1"/>
</dbReference>
<evidence type="ECO:0000256" key="11">
    <source>
        <dbReference type="ARBA" id="ARBA00047984"/>
    </source>
</evidence>
<dbReference type="EC" id="3.6.4.13" evidence="3"/>
<keyword evidence="4" id="KW-0963">Cytoplasm</keyword>
<reference evidence="17" key="2">
    <citation type="submission" date="2025-09" db="UniProtKB">
        <authorList>
            <consortium name="Ensembl"/>
        </authorList>
    </citation>
    <scope>IDENTIFICATION</scope>
</reference>
<evidence type="ECO:0000256" key="10">
    <source>
        <dbReference type="ARBA" id="ARBA00023158"/>
    </source>
</evidence>
<evidence type="ECO:0000256" key="9">
    <source>
        <dbReference type="ARBA" id="ARBA00022884"/>
    </source>
</evidence>
<evidence type="ECO:0000313" key="17">
    <source>
        <dbReference type="Ensembl" id="ENSCLMP00005035345.1"/>
    </source>
</evidence>
<evidence type="ECO:0000256" key="3">
    <source>
        <dbReference type="ARBA" id="ARBA00012552"/>
    </source>
</evidence>
<dbReference type="Ensembl" id="ENSCLMT00005036771.1">
    <property type="protein sequence ID" value="ENSCLMP00005035345.1"/>
    <property type="gene ID" value="ENSCLMG00005016835.1"/>
</dbReference>
<keyword evidence="10" id="KW-0943">RNA-mediated gene silencing</keyword>
<evidence type="ECO:0000259" key="15">
    <source>
        <dbReference type="Pfam" id="PF21634"/>
    </source>
</evidence>
<keyword evidence="6" id="KW-0378">Hydrolase</keyword>
<evidence type="ECO:0000256" key="6">
    <source>
        <dbReference type="ARBA" id="ARBA00022801"/>
    </source>
</evidence>
<feature type="domain" description="DNA2/NAM7 helicase-like C-terminal" evidence="13">
    <location>
        <begin position="500"/>
        <end position="722"/>
    </location>
</feature>
<dbReference type="GO" id="GO:0031047">
    <property type="term" value="P:regulatory ncRNA-mediated gene silencing"/>
    <property type="evidence" value="ECO:0007669"/>
    <property type="project" value="UniProtKB-KW"/>
</dbReference>
<dbReference type="InterPro" id="IPR041677">
    <property type="entry name" value="DNA2/NAM7_AAA_11"/>
</dbReference>
<dbReference type="GO" id="GO:0003723">
    <property type="term" value="F:RNA binding"/>
    <property type="evidence" value="ECO:0007669"/>
    <property type="project" value="UniProtKB-KW"/>
</dbReference>
<dbReference type="Pfam" id="PF21633">
    <property type="entry name" value="MOV-10_Ig-like"/>
    <property type="match status" value="1"/>
</dbReference>